<reference evidence="2 3" key="1">
    <citation type="submission" date="2018-07" db="EMBL/GenBank/DDBJ databases">
        <title>Section-level genome sequencing of Aspergillus section Nigri to investigate inter- and intra-species variation.</title>
        <authorList>
            <consortium name="DOE Joint Genome Institute"/>
            <person name="Vesth T.C."/>
            <person name="Nybo J.L."/>
            <person name="Theobald S."/>
            <person name="Frisvad J.C."/>
            <person name="Larsen T.O."/>
            <person name="Nielsen K.F."/>
            <person name="Hoof J.B."/>
            <person name="Brandl J."/>
            <person name="Salamov A."/>
            <person name="Riley R."/>
            <person name="Gladden J.M."/>
            <person name="Phatale P."/>
            <person name="Nielsen M.T."/>
            <person name="Lyhne E.K."/>
            <person name="Kogle M.E."/>
            <person name="Strasser K."/>
            <person name="McDonnell E."/>
            <person name="Barry K."/>
            <person name="Clum A."/>
            <person name="Chen C."/>
            <person name="Nolan M."/>
            <person name="Sandor L."/>
            <person name="Kuo A."/>
            <person name="Lipzen A."/>
            <person name="Hainaut M."/>
            <person name="Drula E."/>
            <person name="Tsang A."/>
            <person name="Magnuson J.K."/>
            <person name="Henrissat B."/>
            <person name="Wiebenga A."/>
            <person name="Simmons B.A."/>
            <person name="Makela M.R."/>
            <person name="De vries R.P."/>
            <person name="Grigoriev I.V."/>
            <person name="Mortensen U.H."/>
            <person name="Baker S.E."/>
            <person name="Andersen M.R."/>
        </authorList>
    </citation>
    <scope>NUCLEOTIDE SEQUENCE [LARGE SCALE GENOMIC DNA]</scope>
    <source>
        <strain evidence="2 3">ATCC 13157</strain>
    </source>
</reference>
<organism evidence="2 3">
    <name type="scientific">Aspergillus phoenicis ATCC 13157</name>
    <dbReference type="NCBI Taxonomy" id="1353007"/>
    <lineage>
        <taxon>Eukaryota</taxon>
        <taxon>Fungi</taxon>
        <taxon>Dikarya</taxon>
        <taxon>Ascomycota</taxon>
        <taxon>Pezizomycotina</taxon>
        <taxon>Eurotiomycetes</taxon>
        <taxon>Eurotiomycetidae</taxon>
        <taxon>Eurotiales</taxon>
        <taxon>Aspergillaceae</taxon>
        <taxon>Aspergillus</taxon>
    </lineage>
</organism>
<proteinExistence type="predicted"/>
<evidence type="ECO:0000313" key="2">
    <source>
        <dbReference type="EMBL" id="RDK40728.1"/>
    </source>
</evidence>
<name>A0A370PEV9_ASPPH</name>
<evidence type="ECO:0000313" key="3">
    <source>
        <dbReference type="Proteomes" id="UP000254937"/>
    </source>
</evidence>
<accession>A0A370PEV9</accession>
<sequence>MTPPSSTAPYILLTKMAIVKCGINLIPACLGFLHEATTMSLACLFQLFHPFCTGFILLHGYDRCMW</sequence>
<keyword evidence="1" id="KW-0472">Membrane</keyword>
<keyword evidence="1" id="KW-1133">Transmembrane helix</keyword>
<feature type="transmembrane region" description="Helical" evidence="1">
    <location>
        <begin position="12"/>
        <end position="33"/>
    </location>
</feature>
<keyword evidence="1" id="KW-0812">Transmembrane</keyword>
<dbReference type="AlphaFoldDB" id="A0A370PEV9"/>
<keyword evidence="3" id="KW-1185">Reference proteome</keyword>
<protein>
    <submittedName>
        <fullName evidence="2">Uncharacterized protein</fullName>
    </submittedName>
</protein>
<dbReference type="Proteomes" id="UP000254937">
    <property type="component" value="Unassembled WGS sequence"/>
</dbReference>
<feature type="transmembrane region" description="Helical" evidence="1">
    <location>
        <begin position="39"/>
        <end position="61"/>
    </location>
</feature>
<dbReference type="EMBL" id="KZ851857">
    <property type="protein sequence ID" value="RDK40728.1"/>
    <property type="molecule type" value="Genomic_DNA"/>
</dbReference>
<gene>
    <name evidence="2" type="ORF">M752DRAFT_277425</name>
</gene>
<evidence type="ECO:0000256" key="1">
    <source>
        <dbReference type="SAM" id="Phobius"/>
    </source>
</evidence>